<evidence type="ECO:0000313" key="1">
    <source>
        <dbReference type="EMBL" id="SPD88284.1"/>
    </source>
</evidence>
<dbReference type="Proteomes" id="UP000238164">
    <property type="component" value="Chromosome 1"/>
</dbReference>
<dbReference type="OrthoDB" id="186585at2"/>
<name>A0A2N9JJP9_9ACTN</name>
<keyword evidence="2" id="KW-1185">Reference proteome</keyword>
<dbReference type="Gene3D" id="3.40.50.1360">
    <property type="match status" value="1"/>
</dbReference>
<dbReference type="Gene3D" id="1.10.10.60">
    <property type="entry name" value="Homeodomain-like"/>
    <property type="match status" value="1"/>
</dbReference>
<evidence type="ECO:0000313" key="2">
    <source>
        <dbReference type="Proteomes" id="UP000238164"/>
    </source>
</evidence>
<dbReference type="InterPro" id="IPR036390">
    <property type="entry name" value="WH_DNA-bd_sf"/>
</dbReference>
<dbReference type="SUPFAM" id="SSF46785">
    <property type="entry name" value="Winged helix' DNA-binding domain"/>
    <property type="match status" value="1"/>
</dbReference>
<protein>
    <submittedName>
        <fullName evidence="1">DNA-binding transcriptional regulator LsrR, DeoR family</fullName>
    </submittedName>
</protein>
<dbReference type="GO" id="GO:0003677">
    <property type="term" value="F:DNA binding"/>
    <property type="evidence" value="ECO:0007669"/>
    <property type="project" value="UniProtKB-KW"/>
</dbReference>
<dbReference type="KEGG" id="mgg:MPLG2_3254"/>
<dbReference type="InterPro" id="IPR051054">
    <property type="entry name" value="SorC_transcr_regulators"/>
</dbReference>
<sequence length="161" mass="17190">MPTTPGRRTARVPGLDELRLLTKVARLYHEKGVRQPQIAETLKLSQARVSRMLKQAESLGIVTTVITMPPGVHGDLEDQLQAHYGLRDVVVVDAEPAEVRAALGAATAAYLGITLTRGHVVGITSWSESVLAAGDAACAGGRATLQAHRRSIERGRAALRV</sequence>
<dbReference type="AlphaFoldDB" id="A0A2N9JJP9"/>
<keyword evidence="1" id="KW-0238">DNA-binding</keyword>
<dbReference type="InterPro" id="IPR037171">
    <property type="entry name" value="NagB/RpiA_transferase-like"/>
</dbReference>
<accession>A0A2N9JJP9</accession>
<dbReference type="SUPFAM" id="SSF100950">
    <property type="entry name" value="NagB/RpiA/CoA transferase-like"/>
    <property type="match status" value="1"/>
</dbReference>
<dbReference type="EMBL" id="LT985188">
    <property type="protein sequence ID" value="SPD88284.1"/>
    <property type="molecule type" value="Genomic_DNA"/>
</dbReference>
<gene>
    <name evidence="1" type="ORF">MPLG2_3254</name>
</gene>
<dbReference type="PANTHER" id="PTHR34294:SF12">
    <property type="entry name" value="SUGAR-BINDING TRANSCRIPTIONAL REGULATOR"/>
    <property type="match status" value="1"/>
</dbReference>
<reference evidence="1 2" key="1">
    <citation type="submission" date="2018-02" db="EMBL/GenBank/DDBJ databases">
        <authorList>
            <person name="Cohen D.B."/>
            <person name="Kent A.D."/>
        </authorList>
    </citation>
    <scope>NUCLEOTIDE SEQUENCE [LARGE SCALE GENOMIC DNA]</scope>
    <source>
        <strain evidence="1">1</strain>
    </source>
</reference>
<organism evidence="1 2">
    <name type="scientific">Micropruina glycogenica</name>
    <dbReference type="NCBI Taxonomy" id="75385"/>
    <lineage>
        <taxon>Bacteria</taxon>
        <taxon>Bacillati</taxon>
        <taxon>Actinomycetota</taxon>
        <taxon>Actinomycetes</taxon>
        <taxon>Propionibacteriales</taxon>
        <taxon>Nocardioidaceae</taxon>
        <taxon>Micropruina</taxon>
    </lineage>
</organism>
<dbReference type="RefSeq" id="WP_105186825.1">
    <property type="nucleotide sequence ID" value="NZ_BAAAGO010000001.1"/>
</dbReference>
<proteinExistence type="predicted"/>
<dbReference type="PANTHER" id="PTHR34294">
    <property type="entry name" value="TRANSCRIPTIONAL REGULATOR-RELATED"/>
    <property type="match status" value="1"/>
</dbReference>